<protein>
    <submittedName>
        <fullName evidence="1">Uncharacterized protein</fullName>
    </submittedName>
</protein>
<evidence type="ECO:0000313" key="1">
    <source>
        <dbReference type="EMBL" id="KNZ48164.1"/>
    </source>
</evidence>
<dbReference type="EMBL" id="LAVV01011127">
    <property type="protein sequence ID" value="KNZ48164.1"/>
    <property type="molecule type" value="Genomic_DNA"/>
</dbReference>
<reference evidence="1 2" key="1">
    <citation type="submission" date="2015-08" db="EMBL/GenBank/DDBJ databases">
        <title>Next Generation Sequencing and Analysis of the Genome of Puccinia sorghi L Schw, the Causal Agent of Maize Common Rust.</title>
        <authorList>
            <person name="Rochi L."/>
            <person name="Burguener G."/>
            <person name="Darino M."/>
            <person name="Turjanski A."/>
            <person name="Kreff E."/>
            <person name="Dieguez M.J."/>
            <person name="Sacco F."/>
        </authorList>
    </citation>
    <scope>NUCLEOTIDE SEQUENCE [LARGE SCALE GENOMIC DNA]</scope>
    <source>
        <strain evidence="1 2">RO10H11247</strain>
    </source>
</reference>
<dbReference type="AlphaFoldDB" id="A0A0L6UHX4"/>
<proteinExistence type="predicted"/>
<accession>A0A0L6UHX4</accession>
<sequence length="184" mass="20485">MPSSNKPAQFQGLEHVIQASADWMSHRHPPETTYPPVPNNAPGEIMALSPFRSNSIICRGPATAYSLASEDLTRSSTQFNPGPDSTEPAIPTPNRHEFCPELKAYLRANIRMILLLEDLECYGRQMTQKLHSSKSPFALIKVNDCHPQQKINTQGLEFHSKHLPPNYANNPEITSQLDSLIASI</sequence>
<organism evidence="1 2">
    <name type="scientific">Puccinia sorghi</name>
    <dbReference type="NCBI Taxonomy" id="27349"/>
    <lineage>
        <taxon>Eukaryota</taxon>
        <taxon>Fungi</taxon>
        <taxon>Dikarya</taxon>
        <taxon>Basidiomycota</taxon>
        <taxon>Pucciniomycotina</taxon>
        <taxon>Pucciniomycetes</taxon>
        <taxon>Pucciniales</taxon>
        <taxon>Pucciniaceae</taxon>
        <taxon>Puccinia</taxon>
    </lineage>
</organism>
<name>A0A0L6UHX4_9BASI</name>
<comment type="caution">
    <text evidence="1">The sequence shown here is derived from an EMBL/GenBank/DDBJ whole genome shotgun (WGS) entry which is preliminary data.</text>
</comment>
<dbReference type="VEuPathDB" id="FungiDB:VP01_5868g1"/>
<evidence type="ECO:0000313" key="2">
    <source>
        <dbReference type="Proteomes" id="UP000037035"/>
    </source>
</evidence>
<keyword evidence="2" id="KW-1185">Reference proteome</keyword>
<gene>
    <name evidence="1" type="ORF">VP01_5868g1</name>
</gene>
<feature type="non-terminal residue" evidence="1">
    <location>
        <position position="184"/>
    </location>
</feature>
<dbReference type="Proteomes" id="UP000037035">
    <property type="component" value="Unassembled WGS sequence"/>
</dbReference>